<proteinExistence type="predicted"/>
<evidence type="ECO:0000256" key="1">
    <source>
        <dbReference type="ARBA" id="ARBA00022448"/>
    </source>
</evidence>
<evidence type="ECO:0000256" key="9">
    <source>
        <dbReference type="SAM" id="Phobius"/>
    </source>
</evidence>
<feature type="transmembrane region" description="Helical" evidence="9">
    <location>
        <begin position="131"/>
        <end position="150"/>
    </location>
</feature>
<dbReference type="KEGG" id="sre:PTSG_00056"/>
<feature type="region of interest" description="Disordered" evidence="8">
    <location>
        <begin position="194"/>
        <end position="214"/>
    </location>
</feature>
<feature type="transmembrane region" description="Helical" evidence="9">
    <location>
        <begin position="308"/>
        <end position="330"/>
    </location>
</feature>
<accession>F2TVE3</accession>
<protein>
    <recommendedName>
        <fullName evidence="13">Rhamnose/proton symporter RhaT</fullName>
    </recommendedName>
</protein>
<dbReference type="Pfam" id="PF06379">
    <property type="entry name" value="RhaT"/>
    <property type="match status" value="2"/>
</dbReference>
<keyword evidence="7 9" id="KW-0472">Membrane</keyword>
<keyword evidence="4 9" id="KW-0812">Transmembrane</keyword>
<dbReference type="OrthoDB" id="10534378at2759"/>
<evidence type="ECO:0000256" key="3">
    <source>
        <dbReference type="ARBA" id="ARBA00022519"/>
    </source>
</evidence>
<evidence type="ECO:0000256" key="2">
    <source>
        <dbReference type="ARBA" id="ARBA00022475"/>
    </source>
</evidence>
<keyword evidence="1" id="KW-0813">Transport</keyword>
<feature type="transmembrane region" description="Helical" evidence="9">
    <location>
        <begin position="375"/>
        <end position="395"/>
    </location>
</feature>
<keyword evidence="6 9" id="KW-1133">Transmembrane helix</keyword>
<keyword evidence="3" id="KW-0997">Cell inner membrane</keyword>
<keyword evidence="12" id="KW-1185">Reference proteome</keyword>
<feature type="signal peptide" evidence="10">
    <location>
        <begin position="1"/>
        <end position="17"/>
    </location>
</feature>
<evidence type="ECO:0000256" key="10">
    <source>
        <dbReference type="SAM" id="SignalP"/>
    </source>
</evidence>
<sequence>MGLLAGIACMCLGGVLAGLYTVPMNRVKGWAWENVCFVYAIYGMVLFPWILVFFSVTDALRVYQEAPPAALGKAIGMGVLWGVGSTLFCLGVDALGSSLAFSIILGLTAGLGSAVPLVALHPHDIASNEGIMTWVGMAVILIGLVFLGRAGKLKEREQRGGAVVLNSAATEGTPLVLDAQHNTLEAGGARSIKPNKHKAINGTPPSSPKLSASSSLSPSSSSTFLSGLIICLFSGVFSPALNFGITFGSDITDTATRLGTPSALSNNATWSLVVGGGFIINLIWWSYQMTMNKTWGNFWLREPKAAPLHNTMCGVLAGGLWYGGNVLYGVGGQLVGDLGTVLGFPIFLSLMIITSSVAGVITGEWRGTSVRSRSHMLGGMLLLVVAVVLIGVGPIL</sequence>
<dbReference type="Proteomes" id="UP000007799">
    <property type="component" value="Unassembled WGS sequence"/>
</dbReference>
<dbReference type="OMA" id="QFFFYGM"/>
<evidence type="ECO:0000313" key="12">
    <source>
        <dbReference type="Proteomes" id="UP000007799"/>
    </source>
</evidence>
<organism evidence="12">
    <name type="scientific">Salpingoeca rosetta (strain ATCC 50818 / BSB-021)</name>
    <dbReference type="NCBI Taxonomy" id="946362"/>
    <lineage>
        <taxon>Eukaryota</taxon>
        <taxon>Choanoflagellata</taxon>
        <taxon>Craspedida</taxon>
        <taxon>Salpingoecidae</taxon>
        <taxon>Salpingoeca</taxon>
    </lineage>
</organism>
<evidence type="ECO:0000256" key="8">
    <source>
        <dbReference type="SAM" id="MobiDB-lite"/>
    </source>
</evidence>
<dbReference type="RefSeq" id="XP_004998611.1">
    <property type="nucleotide sequence ID" value="XM_004998554.1"/>
</dbReference>
<dbReference type="AlphaFoldDB" id="F2TVE3"/>
<evidence type="ECO:0000256" key="7">
    <source>
        <dbReference type="ARBA" id="ARBA00023136"/>
    </source>
</evidence>
<feature type="transmembrane region" description="Helical" evidence="9">
    <location>
        <begin position="342"/>
        <end position="363"/>
    </location>
</feature>
<feature type="transmembrane region" description="Helical" evidence="9">
    <location>
        <begin position="37"/>
        <end position="57"/>
    </location>
</feature>
<feature type="chain" id="PRO_5003290039" description="Rhamnose/proton symporter RhaT" evidence="10">
    <location>
        <begin position="18"/>
        <end position="396"/>
    </location>
</feature>
<evidence type="ECO:0000256" key="6">
    <source>
        <dbReference type="ARBA" id="ARBA00022989"/>
    </source>
</evidence>
<evidence type="ECO:0008006" key="13">
    <source>
        <dbReference type="Google" id="ProtNLM"/>
    </source>
</evidence>
<evidence type="ECO:0000256" key="5">
    <source>
        <dbReference type="ARBA" id="ARBA00022847"/>
    </source>
</evidence>
<evidence type="ECO:0000313" key="11">
    <source>
        <dbReference type="EMBL" id="EGD72039.1"/>
    </source>
</evidence>
<gene>
    <name evidence="11" type="ORF">PTSG_00056</name>
</gene>
<dbReference type="GO" id="GO:0015293">
    <property type="term" value="F:symporter activity"/>
    <property type="evidence" value="ECO:0007669"/>
    <property type="project" value="UniProtKB-KW"/>
</dbReference>
<dbReference type="EMBL" id="GL832955">
    <property type="protein sequence ID" value="EGD72039.1"/>
    <property type="molecule type" value="Genomic_DNA"/>
</dbReference>
<dbReference type="InterPro" id="IPR004673">
    <property type="entry name" value="L-rhamnose-proton_sym_RhaT"/>
</dbReference>
<keyword evidence="5" id="KW-0769">Symport</keyword>
<dbReference type="eggNOG" id="ENOG502SIT7">
    <property type="taxonomic scope" value="Eukaryota"/>
</dbReference>
<name>F2TVE3_SALR5</name>
<dbReference type="GO" id="GO:0015153">
    <property type="term" value="F:rhamnose transmembrane transporter activity"/>
    <property type="evidence" value="ECO:0007669"/>
    <property type="project" value="InterPro"/>
</dbReference>
<keyword evidence="2" id="KW-1003">Cell membrane</keyword>
<feature type="transmembrane region" description="Helical" evidence="9">
    <location>
        <begin position="78"/>
        <end position="111"/>
    </location>
</feature>
<dbReference type="GO" id="GO:0016020">
    <property type="term" value="C:membrane"/>
    <property type="evidence" value="ECO:0007669"/>
    <property type="project" value="InterPro"/>
</dbReference>
<dbReference type="InParanoid" id="F2TVE3"/>
<feature type="transmembrane region" description="Helical" evidence="9">
    <location>
        <begin position="268"/>
        <end position="287"/>
    </location>
</feature>
<reference evidence="11" key="1">
    <citation type="submission" date="2009-08" db="EMBL/GenBank/DDBJ databases">
        <title>Annotation of Salpingoeca rosetta.</title>
        <authorList>
            <consortium name="The Broad Institute Genome Sequencing Platform"/>
            <person name="Russ C."/>
            <person name="Cuomo C."/>
            <person name="Burger G."/>
            <person name="Gray M.W."/>
            <person name="Holland P.W.H."/>
            <person name="King N."/>
            <person name="Lang F.B.F."/>
            <person name="Roger A.J."/>
            <person name="Ruiz-Trillo I."/>
            <person name="Young S.K."/>
            <person name="Zeng Q."/>
            <person name="Gargeya S."/>
            <person name="Alvarado L."/>
            <person name="Berlin A."/>
            <person name="Chapman S.B."/>
            <person name="Chen Z."/>
            <person name="Freedman E."/>
            <person name="Gellesch M."/>
            <person name="Goldberg J."/>
            <person name="Griggs A."/>
            <person name="Gujja S."/>
            <person name="Heilman E."/>
            <person name="Heiman D."/>
            <person name="Howarth C."/>
            <person name="Mehta T."/>
            <person name="Neiman D."/>
            <person name="Pearson M."/>
            <person name="Roberts A."/>
            <person name="Saif S."/>
            <person name="Shea T."/>
            <person name="Shenoy N."/>
            <person name="Sisk P."/>
            <person name="Stolte C."/>
            <person name="Sykes S."/>
            <person name="White J."/>
            <person name="Yandava C."/>
            <person name="Haas B."/>
            <person name="Nusbaum C."/>
            <person name="Birren B."/>
        </authorList>
    </citation>
    <scope>NUCLEOTIDE SEQUENCE [LARGE SCALE GENOMIC DNA]</scope>
    <source>
        <strain evidence="11">ATCC 50818</strain>
    </source>
</reference>
<evidence type="ECO:0000256" key="4">
    <source>
        <dbReference type="ARBA" id="ARBA00022692"/>
    </source>
</evidence>
<dbReference type="GeneID" id="16067891"/>
<feature type="transmembrane region" description="Helical" evidence="9">
    <location>
        <begin position="224"/>
        <end position="248"/>
    </location>
</feature>
<keyword evidence="10" id="KW-0732">Signal</keyword>